<name>A0A1I5GXY5_9FIRM</name>
<dbReference type="OrthoDB" id="9771902at2"/>
<reference evidence="1 2" key="1">
    <citation type="submission" date="2016-10" db="EMBL/GenBank/DDBJ databases">
        <authorList>
            <person name="de Groot N.N."/>
        </authorList>
    </citation>
    <scope>NUCLEOTIDE SEQUENCE [LARGE SCALE GENOMIC DNA]</scope>
    <source>
        <strain evidence="1 2">DSM 1283</strain>
    </source>
</reference>
<dbReference type="AlphaFoldDB" id="A0A1I5GXY5"/>
<dbReference type="SUPFAM" id="SSF56112">
    <property type="entry name" value="Protein kinase-like (PK-like)"/>
    <property type="match status" value="2"/>
</dbReference>
<gene>
    <name evidence="1" type="ORF">SAMN04489757_12340</name>
</gene>
<dbReference type="EMBL" id="FOWD01000023">
    <property type="protein sequence ID" value="SFO40656.1"/>
    <property type="molecule type" value="Genomic_DNA"/>
</dbReference>
<accession>A0A1I5GXY5</accession>
<dbReference type="InterPro" id="IPR011009">
    <property type="entry name" value="Kinase-like_dom_sf"/>
</dbReference>
<evidence type="ECO:0000313" key="1">
    <source>
        <dbReference type="EMBL" id="SFO40656.1"/>
    </source>
</evidence>
<protein>
    <submittedName>
        <fullName evidence="1">Spore coat protein I</fullName>
    </submittedName>
</protein>
<keyword evidence="1" id="KW-0946">Virion</keyword>
<evidence type="ECO:0000313" key="2">
    <source>
        <dbReference type="Proteomes" id="UP000198806"/>
    </source>
</evidence>
<keyword evidence="1" id="KW-0167">Capsid protein</keyword>
<dbReference type="RefSeq" id="WP_091687333.1">
    <property type="nucleotide sequence ID" value="NZ_BAABFM010000007.1"/>
</dbReference>
<keyword evidence="2" id="KW-1185">Reference proteome</keyword>
<dbReference type="PANTHER" id="PTHR39179:SF1">
    <property type="entry name" value="SPORE COAT PROTEIN I"/>
    <property type="match status" value="1"/>
</dbReference>
<dbReference type="PANTHER" id="PTHR39179">
    <property type="entry name" value="SPORE COAT PROTEIN I"/>
    <property type="match status" value="1"/>
</dbReference>
<dbReference type="Proteomes" id="UP000198806">
    <property type="component" value="Unassembled WGS sequence"/>
</dbReference>
<sequence>MEDKNQEVFRQYNIKIYSTYRIRGALILETDKGLKLLKSFESSKNRVEFENILLEQLREQDYPYVDLYVRNAAGEIITEDSMNNRYVLKNWFPGEECNLRDEADVADAATNLGVIHSLLREVNLSEEQVLYNSSGNLIELFEKRNRELKRVRSYIRDKRKKNEFEMCYMNCYDDFYQEALEATELLENSNYKNMFQEATLNRHICHGSYTYHNVIMLKANRMSCEQNNPFIWDKANELNSIPYKEHKEGLSAAGLRSPTINTNMATTNFDKANVGIQITDLYQFMRKVMEKNDWDLDFGSMILEAYNNILPLSRDEQKLLYILLLYPEKFWKITNFYYNSKKSWVPQRNIQKLIGIVEQKDRKRQFLDCLERTFC</sequence>
<dbReference type="Gene3D" id="3.90.1200.10">
    <property type="match status" value="2"/>
</dbReference>
<dbReference type="GO" id="GO:0042601">
    <property type="term" value="C:endospore-forming forespore"/>
    <property type="evidence" value="ECO:0007669"/>
    <property type="project" value="TreeGrafter"/>
</dbReference>
<dbReference type="InterPro" id="IPR047175">
    <property type="entry name" value="CotS-like"/>
</dbReference>
<dbReference type="Gene3D" id="3.30.200.20">
    <property type="entry name" value="Phosphorylase Kinase, domain 1"/>
    <property type="match status" value="1"/>
</dbReference>
<dbReference type="STRING" id="1527.SAMN04489757_12340"/>
<organism evidence="1 2">
    <name type="scientific">Anaerocolumna aminovalerica</name>
    <dbReference type="NCBI Taxonomy" id="1527"/>
    <lineage>
        <taxon>Bacteria</taxon>
        <taxon>Bacillati</taxon>
        <taxon>Bacillota</taxon>
        <taxon>Clostridia</taxon>
        <taxon>Lachnospirales</taxon>
        <taxon>Lachnospiraceae</taxon>
        <taxon>Anaerocolumna</taxon>
    </lineage>
</organism>
<proteinExistence type="predicted"/>